<sequence length="80" mass="8599">MTIMASYTNKTQAEKLCNFRKRFTADEGGFFKTFFADFAFGLAFFNGVGVMGPGWTPFFSALPLGVAEGGSLKHCGGKGL</sequence>
<proteinExistence type="evidence at transcript level"/>
<dbReference type="EMBL" id="BT086750">
    <property type="protein sequence ID" value="ACR37103.1"/>
    <property type="molecule type" value="mRNA"/>
</dbReference>
<protein>
    <submittedName>
        <fullName evidence="1">Uncharacterized protein</fullName>
    </submittedName>
</protein>
<organism evidence="1">
    <name type="scientific">Zea mays</name>
    <name type="common">Maize</name>
    <dbReference type="NCBI Taxonomy" id="4577"/>
    <lineage>
        <taxon>Eukaryota</taxon>
        <taxon>Viridiplantae</taxon>
        <taxon>Streptophyta</taxon>
        <taxon>Embryophyta</taxon>
        <taxon>Tracheophyta</taxon>
        <taxon>Spermatophyta</taxon>
        <taxon>Magnoliopsida</taxon>
        <taxon>Liliopsida</taxon>
        <taxon>Poales</taxon>
        <taxon>Poaceae</taxon>
        <taxon>PACMAD clade</taxon>
        <taxon>Panicoideae</taxon>
        <taxon>Andropogonodae</taxon>
        <taxon>Andropogoneae</taxon>
        <taxon>Tripsacinae</taxon>
        <taxon>Zea</taxon>
    </lineage>
</organism>
<dbReference type="AlphaFoldDB" id="C4J7F3"/>
<reference evidence="1" key="1">
    <citation type="journal article" date="2009" name="PLoS Genet.">
        <title>Sequencing, mapping, and analysis of 27,455 maize full-length cDNAs.</title>
        <authorList>
            <person name="Soderlund C."/>
            <person name="Descour A."/>
            <person name="Kudrna D."/>
            <person name="Bomhoff M."/>
            <person name="Boyd L."/>
            <person name="Currie J."/>
            <person name="Angelova A."/>
            <person name="Collura K."/>
            <person name="Wissotski M."/>
            <person name="Ashley E."/>
            <person name="Morrow D."/>
            <person name="Fernandes J."/>
            <person name="Walbot V."/>
            <person name="Yu Y."/>
        </authorList>
    </citation>
    <scope>NUCLEOTIDE SEQUENCE</scope>
    <source>
        <strain evidence="1">B73</strain>
    </source>
</reference>
<accession>C4J7F3</accession>
<reference evidence="1" key="2">
    <citation type="submission" date="2012-06" db="EMBL/GenBank/DDBJ databases">
        <authorList>
            <person name="Yu Y."/>
            <person name="Currie J."/>
            <person name="Lomeli R."/>
            <person name="Angelova A."/>
            <person name="Collura K."/>
            <person name="Wissotski M."/>
            <person name="Campos D."/>
            <person name="Kudrna D."/>
            <person name="Golser W."/>
            <person name="Ashely E."/>
            <person name="Descour A."/>
            <person name="Fernandes J."/>
            <person name="Soderlund C."/>
            <person name="Walbot V."/>
        </authorList>
    </citation>
    <scope>NUCLEOTIDE SEQUENCE</scope>
    <source>
        <strain evidence="1">B73</strain>
    </source>
</reference>
<evidence type="ECO:0000313" key="1">
    <source>
        <dbReference type="EMBL" id="ACR37103.1"/>
    </source>
</evidence>
<name>C4J7F3_MAIZE</name>